<feature type="compositionally biased region" description="Polar residues" evidence="1">
    <location>
        <begin position="14"/>
        <end position="24"/>
    </location>
</feature>
<feature type="region of interest" description="Disordered" evidence="1">
    <location>
        <begin position="119"/>
        <end position="155"/>
    </location>
</feature>
<dbReference type="EnsemblPlants" id="AET7Gv20792200.1">
    <property type="protein sequence ID" value="AET7Gv20792200.1"/>
    <property type="gene ID" value="AET7Gv20792200"/>
</dbReference>
<proteinExistence type="predicted"/>
<evidence type="ECO:0000313" key="2">
    <source>
        <dbReference type="EnsemblPlants" id="AET7Gv20792200.1"/>
    </source>
</evidence>
<evidence type="ECO:0000313" key="3">
    <source>
        <dbReference type="Proteomes" id="UP000015105"/>
    </source>
</evidence>
<feature type="compositionally biased region" description="Basic residues" evidence="1">
    <location>
        <begin position="125"/>
        <end position="142"/>
    </location>
</feature>
<dbReference type="Gramene" id="AET7Gv20792200.1">
    <property type="protein sequence ID" value="AET7Gv20792200.1"/>
    <property type="gene ID" value="AET7Gv20792200"/>
</dbReference>
<reference evidence="3" key="1">
    <citation type="journal article" date="2014" name="Science">
        <title>Ancient hybridizations among the ancestral genomes of bread wheat.</title>
        <authorList>
            <consortium name="International Wheat Genome Sequencing Consortium,"/>
            <person name="Marcussen T."/>
            <person name="Sandve S.R."/>
            <person name="Heier L."/>
            <person name="Spannagl M."/>
            <person name="Pfeifer M."/>
            <person name="Jakobsen K.S."/>
            <person name="Wulff B.B."/>
            <person name="Steuernagel B."/>
            <person name="Mayer K.F."/>
            <person name="Olsen O.A."/>
        </authorList>
    </citation>
    <scope>NUCLEOTIDE SEQUENCE [LARGE SCALE GENOMIC DNA]</scope>
    <source>
        <strain evidence="3">cv. AL8/78</strain>
    </source>
</reference>
<keyword evidence="3" id="KW-1185">Reference proteome</keyword>
<reference evidence="2" key="4">
    <citation type="submission" date="2019-03" db="UniProtKB">
        <authorList>
            <consortium name="EnsemblPlants"/>
        </authorList>
    </citation>
    <scope>IDENTIFICATION</scope>
</reference>
<feature type="compositionally biased region" description="Polar residues" evidence="1">
    <location>
        <begin position="44"/>
        <end position="59"/>
    </location>
</feature>
<feature type="region of interest" description="Disordered" evidence="1">
    <location>
        <begin position="1"/>
        <end position="84"/>
    </location>
</feature>
<dbReference type="AlphaFoldDB" id="A0A453S295"/>
<accession>A0A453S295</accession>
<name>A0A453S295_AEGTS</name>
<feature type="compositionally biased region" description="Basic and acidic residues" evidence="1">
    <location>
        <begin position="146"/>
        <end position="155"/>
    </location>
</feature>
<reference evidence="2" key="5">
    <citation type="journal article" date="2021" name="G3 (Bethesda)">
        <title>Aegilops tauschii genome assembly Aet v5.0 features greater sequence contiguity and improved annotation.</title>
        <authorList>
            <person name="Wang L."/>
            <person name="Zhu T."/>
            <person name="Rodriguez J.C."/>
            <person name="Deal K.R."/>
            <person name="Dubcovsky J."/>
            <person name="McGuire P.E."/>
            <person name="Lux T."/>
            <person name="Spannagl M."/>
            <person name="Mayer K.F.X."/>
            <person name="Baldrich P."/>
            <person name="Meyers B.C."/>
            <person name="Huo N."/>
            <person name="Gu Y.Q."/>
            <person name="Zhou H."/>
            <person name="Devos K.M."/>
            <person name="Bennetzen J.L."/>
            <person name="Unver T."/>
            <person name="Budak H."/>
            <person name="Gulick P.J."/>
            <person name="Galiba G."/>
            <person name="Kalapos B."/>
            <person name="Nelson D.R."/>
            <person name="Li P."/>
            <person name="You F.M."/>
            <person name="Luo M.C."/>
            <person name="Dvorak J."/>
        </authorList>
    </citation>
    <scope>NUCLEOTIDE SEQUENCE [LARGE SCALE GENOMIC DNA]</scope>
    <source>
        <strain evidence="2">cv. AL8/78</strain>
    </source>
</reference>
<protein>
    <submittedName>
        <fullName evidence="2">Uncharacterized protein</fullName>
    </submittedName>
</protein>
<sequence>KWPNVPHGHPSVQLAGSSPLSGTQGERRTEYILTSPARRKANNHSKSSPTKQSPRNNPSSPLPFRSVPFQSTHPGRTPARPAGWISEQAALLGLRCETPSCSGATPPWPPVPPLTAAAAAGGAFRLRRRPPSNDARRRRRGTAGRATEEGTSGRR</sequence>
<dbReference type="Proteomes" id="UP000015105">
    <property type="component" value="Chromosome 7D"/>
</dbReference>
<organism evidence="2 3">
    <name type="scientific">Aegilops tauschii subsp. strangulata</name>
    <name type="common">Goatgrass</name>
    <dbReference type="NCBI Taxonomy" id="200361"/>
    <lineage>
        <taxon>Eukaryota</taxon>
        <taxon>Viridiplantae</taxon>
        <taxon>Streptophyta</taxon>
        <taxon>Embryophyta</taxon>
        <taxon>Tracheophyta</taxon>
        <taxon>Spermatophyta</taxon>
        <taxon>Magnoliopsida</taxon>
        <taxon>Liliopsida</taxon>
        <taxon>Poales</taxon>
        <taxon>Poaceae</taxon>
        <taxon>BOP clade</taxon>
        <taxon>Pooideae</taxon>
        <taxon>Triticodae</taxon>
        <taxon>Triticeae</taxon>
        <taxon>Triticinae</taxon>
        <taxon>Aegilops</taxon>
    </lineage>
</organism>
<reference evidence="3" key="2">
    <citation type="journal article" date="2017" name="Nat. Plants">
        <title>The Aegilops tauschii genome reveals multiple impacts of transposons.</title>
        <authorList>
            <person name="Zhao G."/>
            <person name="Zou C."/>
            <person name="Li K."/>
            <person name="Wang K."/>
            <person name="Li T."/>
            <person name="Gao L."/>
            <person name="Zhang X."/>
            <person name="Wang H."/>
            <person name="Yang Z."/>
            <person name="Liu X."/>
            <person name="Jiang W."/>
            <person name="Mao L."/>
            <person name="Kong X."/>
            <person name="Jiao Y."/>
            <person name="Jia J."/>
        </authorList>
    </citation>
    <scope>NUCLEOTIDE SEQUENCE [LARGE SCALE GENOMIC DNA]</scope>
    <source>
        <strain evidence="3">cv. AL8/78</strain>
    </source>
</reference>
<reference evidence="2" key="3">
    <citation type="journal article" date="2017" name="Nature">
        <title>Genome sequence of the progenitor of the wheat D genome Aegilops tauschii.</title>
        <authorList>
            <person name="Luo M.C."/>
            <person name="Gu Y.Q."/>
            <person name="Puiu D."/>
            <person name="Wang H."/>
            <person name="Twardziok S.O."/>
            <person name="Deal K.R."/>
            <person name="Huo N."/>
            <person name="Zhu T."/>
            <person name="Wang L."/>
            <person name="Wang Y."/>
            <person name="McGuire P.E."/>
            <person name="Liu S."/>
            <person name="Long H."/>
            <person name="Ramasamy R.K."/>
            <person name="Rodriguez J.C."/>
            <person name="Van S.L."/>
            <person name="Yuan L."/>
            <person name="Wang Z."/>
            <person name="Xia Z."/>
            <person name="Xiao L."/>
            <person name="Anderson O.D."/>
            <person name="Ouyang S."/>
            <person name="Liang Y."/>
            <person name="Zimin A.V."/>
            <person name="Pertea G."/>
            <person name="Qi P."/>
            <person name="Bennetzen J.L."/>
            <person name="Dai X."/>
            <person name="Dawson M.W."/>
            <person name="Muller H.G."/>
            <person name="Kugler K."/>
            <person name="Rivarola-Duarte L."/>
            <person name="Spannagl M."/>
            <person name="Mayer K.F.X."/>
            <person name="Lu F.H."/>
            <person name="Bevan M.W."/>
            <person name="Leroy P."/>
            <person name="Li P."/>
            <person name="You F.M."/>
            <person name="Sun Q."/>
            <person name="Liu Z."/>
            <person name="Lyons E."/>
            <person name="Wicker T."/>
            <person name="Salzberg S.L."/>
            <person name="Devos K.M."/>
            <person name="Dvorak J."/>
        </authorList>
    </citation>
    <scope>NUCLEOTIDE SEQUENCE [LARGE SCALE GENOMIC DNA]</scope>
    <source>
        <strain evidence="2">cv. AL8/78</strain>
    </source>
</reference>
<evidence type="ECO:0000256" key="1">
    <source>
        <dbReference type="SAM" id="MobiDB-lite"/>
    </source>
</evidence>